<gene>
    <name evidence="2" type="ORF">N7G274_002646</name>
</gene>
<feature type="transmembrane region" description="Helical" evidence="1">
    <location>
        <begin position="399"/>
        <end position="422"/>
    </location>
</feature>
<evidence type="ECO:0000313" key="3">
    <source>
        <dbReference type="Proteomes" id="UP001590950"/>
    </source>
</evidence>
<protein>
    <submittedName>
        <fullName evidence="2">Uncharacterized protein</fullName>
    </submittedName>
</protein>
<sequence length="450" mass="50772">MVSELAQGWIPQPNGRGSIDILQSCALTIFLCAWSVLFLNIPNQKEGRLDFFKNKSRWMAFVLFFPEVLAGNAAEQWRSACQSVEAFAQLQNEWELALQSANTPQDSSQIRSNLSRIKSCPWTMRHAFYADMGGLLLDCPDFTPFPVDGQQTVYLVKNNHLKYPDVKEKTIWDKNKADGFARFLTLVQITWFAIQAFGRCAQHLALSTFELSTLAFVFCTLNSFFFLRHKPLDVDTRITLRSTAKLEEILVKAGDRVCERYSETPLDFVRPPTSRSSLLAPFWFGVGAVFHWRIKKGALPIKTFGNSKTTPPGGSTIADIIYIQTFALAYLGIHLAGWNFSFPTPIERILWRISSLVLLGSLIFYLNAVAFGTVASGWLARTFFNNHEATTILQVASLLPRWAAVLLHLPMFIIYGLARTYIIVEGFASMRALPKTAYGSINWSNFVPHL</sequence>
<dbReference type="PANTHER" id="PTHR35043">
    <property type="entry name" value="TRANSCRIPTION FACTOR DOMAIN-CONTAINING PROTEIN"/>
    <property type="match status" value="1"/>
</dbReference>
<accession>A0ABR4AJ34</accession>
<reference evidence="2 3" key="1">
    <citation type="submission" date="2024-09" db="EMBL/GenBank/DDBJ databases">
        <title>Rethinking Asexuality: The Enigmatic Case of Functional Sexual Genes in Lepraria (Stereocaulaceae).</title>
        <authorList>
            <person name="Doellman M."/>
            <person name="Sun Y."/>
            <person name="Barcenas-Pena A."/>
            <person name="Lumbsch H.T."/>
            <person name="Grewe F."/>
        </authorList>
    </citation>
    <scope>NUCLEOTIDE SEQUENCE [LARGE SCALE GENOMIC DNA]</scope>
    <source>
        <strain evidence="2 3">Mercado 3170</strain>
    </source>
</reference>
<comment type="caution">
    <text evidence="2">The sequence shown here is derived from an EMBL/GenBank/DDBJ whole genome shotgun (WGS) entry which is preliminary data.</text>
</comment>
<feature type="transmembrane region" description="Helical" evidence="1">
    <location>
        <begin position="278"/>
        <end position="294"/>
    </location>
</feature>
<feature type="transmembrane region" description="Helical" evidence="1">
    <location>
        <begin position="21"/>
        <end position="41"/>
    </location>
</feature>
<feature type="transmembrane region" description="Helical" evidence="1">
    <location>
        <begin position="314"/>
        <end position="336"/>
    </location>
</feature>
<keyword evidence="1" id="KW-0472">Membrane</keyword>
<evidence type="ECO:0000313" key="2">
    <source>
        <dbReference type="EMBL" id="KAL2044871.1"/>
    </source>
</evidence>
<dbReference type="Proteomes" id="UP001590950">
    <property type="component" value="Unassembled WGS sequence"/>
</dbReference>
<dbReference type="EMBL" id="JBEFKJ010000008">
    <property type="protein sequence ID" value="KAL2044871.1"/>
    <property type="molecule type" value="Genomic_DNA"/>
</dbReference>
<proteinExistence type="predicted"/>
<keyword evidence="1" id="KW-1133">Transmembrane helix</keyword>
<name>A0ABR4AJ34_9LECA</name>
<keyword evidence="1" id="KW-0812">Transmembrane</keyword>
<feature type="transmembrane region" description="Helical" evidence="1">
    <location>
        <begin position="356"/>
        <end position="379"/>
    </location>
</feature>
<organism evidence="2 3">
    <name type="scientific">Stereocaulon virgatum</name>
    <dbReference type="NCBI Taxonomy" id="373712"/>
    <lineage>
        <taxon>Eukaryota</taxon>
        <taxon>Fungi</taxon>
        <taxon>Dikarya</taxon>
        <taxon>Ascomycota</taxon>
        <taxon>Pezizomycotina</taxon>
        <taxon>Lecanoromycetes</taxon>
        <taxon>OSLEUM clade</taxon>
        <taxon>Lecanoromycetidae</taxon>
        <taxon>Lecanorales</taxon>
        <taxon>Lecanorineae</taxon>
        <taxon>Stereocaulaceae</taxon>
        <taxon>Stereocaulon</taxon>
    </lineage>
</organism>
<feature type="transmembrane region" description="Helical" evidence="1">
    <location>
        <begin position="179"/>
        <end position="198"/>
    </location>
</feature>
<dbReference type="PANTHER" id="PTHR35043:SF8">
    <property type="entry name" value="DUF4220 DOMAIN-CONTAINING PROTEIN"/>
    <property type="match status" value="1"/>
</dbReference>
<keyword evidence="3" id="KW-1185">Reference proteome</keyword>
<evidence type="ECO:0000256" key="1">
    <source>
        <dbReference type="SAM" id="Phobius"/>
    </source>
</evidence>
<feature type="transmembrane region" description="Helical" evidence="1">
    <location>
        <begin position="204"/>
        <end position="227"/>
    </location>
</feature>